<evidence type="ECO:0000313" key="3">
    <source>
        <dbReference type="Proteomes" id="UP000215914"/>
    </source>
</evidence>
<protein>
    <submittedName>
        <fullName evidence="2">Uncharacterized protein</fullName>
    </submittedName>
</protein>
<evidence type="ECO:0000313" key="1">
    <source>
        <dbReference type="EMBL" id="KAF5802782.1"/>
    </source>
</evidence>
<reference evidence="1" key="3">
    <citation type="submission" date="2020-06" db="EMBL/GenBank/DDBJ databases">
        <title>Helianthus annuus Genome sequencing and assembly Release 2.</title>
        <authorList>
            <person name="Gouzy J."/>
            <person name="Langlade N."/>
            <person name="Munos S."/>
        </authorList>
    </citation>
    <scope>NUCLEOTIDE SEQUENCE</scope>
    <source>
        <tissue evidence="1">Leaves</tissue>
    </source>
</reference>
<accession>A0A251TVP9</accession>
<reference evidence="1 3" key="1">
    <citation type="journal article" date="2017" name="Nature">
        <title>The sunflower genome provides insights into oil metabolism, flowering and Asterid evolution.</title>
        <authorList>
            <person name="Badouin H."/>
            <person name="Gouzy J."/>
            <person name="Grassa C.J."/>
            <person name="Murat F."/>
            <person name="Staton S.E."/>
            <person name="Cottret L."/>
            <person name="Lelandais-Briere C."/>
            <person name="Owens G.L."/>
            <person name="Carrere S."/>
            <person name="Mayjonade B."/>
            <person name="Legrand L."/>
            <person name="Gill N."/>
            <person name="Kane N.C."/>
            <person name="Bowers J.E."/>
            <person name="Hubner S."/>
            <person name="Bellec A."/>
            <person name="Berard A."/>
            <person name="Berges H."/>
            <person name="Blanchet N."/>
            <person name="Boniface M.C."/>
            <person name="Brunel D."/>
            <person name="Catrice O."/>
            <person name="Chaidir N."/>
            <person name="Claudel C."/>
            <person name="Donnadieu C."/>
            <person name="Faraut T."/>
            <person name="Fievet G."/>
            <person name="Helmstetter N."/>
            <person name="King M."/>
            <person name="Knapp S.J."/>
            <person name="Lai Z."/>
            <person name="Le Paslier M.C."/>
            <person name="Lippi Y."/>
            <person name="Lorenzon L."/>
            <person name="Mandel J.R."/>
            <person name="Marage G."/>
            <person name="Marchand G."/>
            <person name="Marquand E."/>
            <person name="Bret-Mestries E."/>
            <person name="Morien E."/>
            <person name="Nambeesan S."/>
            <person name="Nguyen T."/>
            <person name="Pegot-Espagnet P."/>
            <person name="Pouilly N."/>
            <person name="Raftis F."/>
            <person name="Sallet E."/>
            <person name="Schiex T."/>
            <person name="Thomas J."/>
            <person name="Vandecasteele C."/>
            <person name="Vares D."/>
            <person name="Vear F."/>
            <person name="Vautrin S."/>
            <person name="Crespi M."/>
            <person name="Mangin B."/>
            <person name="Burke J.M."/>
            <person name="Salse J."/>
            <person name="Munos S."/>
            <person name="Vincourt P."/>
            <person name="Rieseberg L.H."/>
            <person name="Langlade N.B."/>
        </authorList>
    </citation>
    <scope>NUCLEOTIDE SEQUENCE [LARGE SCALE GENOMIC DNA]</scope>
    <source>
        <strain evidence="3">cv. SF193</strain>
        <tissue evidence="1">Leaves</tissue>
    </source>
</reference>
<organism evidence="2 3">
    <name type="scientific">Helianthus annuus</name>
    <name type="common">Common sunflower</name>
    <dbReference type="NCBI Taxonomy" id="4232"/>
    <lineage>
        <taxon>Eukaryota</taxon>
        <taxon>Viridiplantae</taxon>
        <taxon>Streptophyta</taxon>
        <taxon>Embryophyta</taxon>
        <taxon>Tracheophyta</taxon>
        <taxon>Spermatophyta</taxon>
        <taxon>Magnoliopsida</taxon>
        <taxon>eudicotyledons</taxon>
        <taxon>Gunneridae</taxon>
        <taxon>Pentapetalae</taxon>
        <taxon>asterids</taxon>
        <taxon>campanulids</taxon>
        <taxon>Asterales</taxon>
        <taxon>Asteraceae</taxon>
        <taxon>Asteroideae</taxon>
        <taxon>Heliantheae alliance</taxon>
        <taxon>Heliantheae</taxon>
        <taxon>Helianthus</taxon>
    </lineage>
</organism>
<sequence>MSLIGDKNSNMTLEPHASDVPPCYTLANLGQHPWKAPIYNMALEFRLLLKA</sequence>
<dbReference type="Proteomes" id="UP000215914">
    <property type="component" value="Chromosome 9"/>
</dbReference>
<name>A0A251TVP9_HELAN</name>
<dbReference type="AlphaFoldDB" id="A0A251TVP9"/>
<proteinExistence type="predicted"/>
<reference evidence="2" key="2">
    <citation type="submission" date="2017-02" db="EMBL/GenBank/DDBJ databases">
        <title>Sunflower complete genome.</title>
        <authorList>
            <person name="Langlade N."/>
            <person name="Munos S."/>
        </authorList>
    </citation>
    <scope>NUCLEOTIDE SEQUENCE [LARGE SCALE GENOMIC DNA]</scope>
    <source>
        <tissue evidence="2">Leaves</tissue>
    </source>
</reference>
<dbReference type="InParanoid" id="A0A251TVP9"/>
<evidence type="ECO:0000313" key="2">
    <source>
        <dbReference type="EMBL" id="OTG15180.1"/>
    </source>
</evidence>
<dbReference type="Gramene" id="mRNA:HanXRQr2_Chr06g0263551">
    <property type="protein sequence ID" value="mRNA:HanXRQr2_Chr06g0263551"/>
    <property type="gene ID" value="HanXRQr2_Chr06g0263551"/>
</dbReference>
<gene>
    <name evidence="2" type="ORF">HannXRQ_Chr09g0257631</name>
    <name evidence="1" type="ORF">HanXRQr2_Chr06g0263551</name>
</gene>
<keyword evidence="3" id="KW-1185">Reference proteome</keyword>
<dbReference type="EMBL" id="CM007898">
    <property type="protein sequence ID" value="OTG15180.1"/>
    <property type="molecule type" value="Genomic_DNA"/>
</dbReference>
<dbReference type="EMBL" id="MNCJ02000321">
    <property type="protein sequence ID" value="KAF5802782.1"/>
    <property type="molecule type" value="Genomic_DNA"/>
</dbReference>